<comment type="caution">
    <text evidence="1">The sequence shown here is derived from an EMBL/GenBank/DDBJ whole genome shotgun (WGS) entry which is preliminary data.</text>
</comment>
<name>A0ABU0J2G0_9HYPH</name>
<keyword evidence="2" id="KW-1185">Reference proteome</keyword>
<gene>
    <name evidence="1" type="ORF">QO011_001444</name>
</gene>
<accession>A0ABU0J2G0</accession>
<reference evidence="1 2" key="1">
    <citation type="submission" date="2023-07" db="EMBL/GenBank/DDBJ databases">
        <title>Genomic Encyclopedia of Type Strains, Phase IV (KMG-IV): sequencing the most valuable type-strain genomes for metagenomic binning, comparative biology and taxonomic classification.</title>
        <authorList>
            <person name="Goeker M."/>
        </authorList>
    </citation>
    <scope>NUCLEOTIDE SEQUENCE [LARGE SCALE GENOMIC DNA]</scope>
    <source>
        <strain evidence="1 2">DSM 19619</strain>
    </source>
</reference>
<evidence type="ECO:0000313" key="1">
    <source>
        <dbReference type="EMBL" id="MDQ0468444.1"/>
    </source>
</evidence>
<dbReference type="EMBL" id="JAUSVX010000002">
    <property type="protein sequence ID" value="MDQ0468444.1"/>
    <property type="molecule type" value="Genomic_DNA"/>
</dbReference>
<sequence length="56" mass="5910">MSTILQYRRADPIDDLHFAAASVVLGRGEAMSVGEAVDTAGVVARVDTVLTEGITY</sequence>
<dbReference type="Proteomes" id="UP001242480">
    <property type="component" value="Unassembled WGS sequence"/>
</dbReference>
<evidence type="ECO:0000313" key="2">
    <source>
        <dbReference type="Proteomes" id="UP001242480"/>
    </source>
</evidence>
<dbReference type="RefSeq" id="WP_370881918.1">
    <property type="nucleotide sequence ID" value="NZ_JAUSVX010000002.1"/>
</dbReference>
<organism evidence="1 2">
    <name type="scientific">Labrys wisconsinensis</name>
    <dbReference type="NCBI Taxonomy" id="425677"/>
    <lineage>
        <taxon>Bacteria</taxon>
        <taxon>Pseudomonadati</taxon>
        <taxon>Pseudomonadota</taxon>
        <taxon>Alphaproteobacteria</taxon>
        <taxon>Hyphomicrobiales</taxon>
        <taxon>Xanthobacteraceae</taxon>
        <taxon>Labrys</taxon>
    </lineage>
</organism>
<proteinExistence type="predicted"/>
<protein>
    <submittedName>
        <fullName evidence="1">Uncharacterized protein</fullName>
    </submittedName>
</protein>